<dbReference type="AlphaFoldDB" id="X1LTD5"/>
<dbReference type="InterPro" id="IPR006442">
    <property type="entry name" value="Antitoxin_Phd/YefM"/>
</dbReference>
<evidence type="ECO:0000313" key="2">
    <source>
        <dbReference type="EMBL" id="GAI22627.1"/>
    </source>
</evidence>
<evidence type="ECO:0008006" key="3">
    <source>
        <dbReference type="Google" id="ProtNLM"/>
    </source>
</evidence>
<comment type="similarity">
    <text evidence="1">Belongs to the phD/YefM antitoxin family.</text>
</comment>
<gene>
    <name evidence="2" type="ORF">S06H3_27652</name>
</gene>
<protein>
    <recommendedName>
        <fullName evidence="3">Antitoxin</fullName>
    </recommendedName>
</protein>
<dbReference type="EMBL" id="BARV01016061">
    <property type="protein sequence ID" value="GAI22627.1"/>
    <property type="molecule type" value="Genomic_DNA"/>
</dbReference>
<dbReference type="NCBIfam" id="TIGR01552">
    <property type="entry name" value="phd_fam"/>
    <property type="match status" value="1"/>
</dbReference>
<comment type="caution">
    <text evidence="2">The sequence shown here is derived from an EMBL/GenBank/DDBJ whole genome shotgun (WGS) entry which is preliminary data.</text>
</comment>
<proteinExistence type="inferred from homology"/>
<name>X1LTD5_9ZZZZ</name>
<evidence type="ECO:0000256" key="1">
    <source>
        <dbReference type="ARBA" id="ARBA00009981"/>
    </source>
</evidence>
<dbReference type="SUPFAM" id="SSF143120">
    <property type="entry name" value="YefM-like"/>
    <property type="match status" value="1"/>
</dbReference>
<dbReference type="Pfam" id="PF02604">
    <property type="entry name" value="PhdYeFM_antitox"/>
    <property type="match status" value="1"/>
</dbReference>
<dbReference type="InterPro" id="IPR036165">
    <property type="entry name" value="YefM-like_sf"/>
</dbReference>
<reference evidence="2" key="1">
    <citation type="journal article" date="2014" name="Front. Microbiol.">
        <title>High frequency of phylogenetically diverse reductive dehalogenase-homologous genes in deep subseafloor sedimentary metagenomes.</title>
        <authorList>
            <person name="Kawai M."/>
            <person name="Futagami T."/>
            <person name="Toyoda A."/>
            <person name="Takaki Y."/>
            <person name="Nishi S."/>
            <person name="Hori S."/>
            <person name="Arai W."/>
            <person name="Tsubouchi T."/>
            <person name="Morono Y."/>
            <person name="Uchiyama I."/>
            <person name="Ito T."/>
            <person name="Fujiyama A."/>
            <person name="Inagaki F."/>
            <person name="Takami H."/>
        </authorList>
    </citation>
    <scope>NUCLEOTIDE SEQUENCE</scope>
    <source>
        <strain evidence="2">Expedition CK06-06</strain>
    </source>
</reference>
<organism evidence="2">
    <name type="scientific">marine sediment metagenome</name>
    <dbReference type="NCBI Taxonomy" id="412755"/>
    <lineage>
        <taxon>unclassified sequences</taxon>
        <taxon>metagenomes</taxon>
        <taxon>ecological metagenomes</taxon>
    </lineage>
</organism>
<dbReference type="Gene3D" id="3.40.1620.10">
    <property type="entry name" value="YefM-like domain"/>
    <property type="match status" value="1"/>
</dbReference>
<accession>X1LTD5</accession>
<sequence>MYEKDKNIEKIDSNISVAEAKSHFSEYISKVAYADKRIIITKRGKPIAALVSVEEIKKLKSSKEVKGLGEIIGKWADFEDIEDNIKKAYLERSKDKGRNVSF</sequence>